<evidence type="ECO:0000256" key="2">
    <source>
        <dbReference type="ARBA" id="ARBA00022692"/>
    </source>
</evidence>
<protein>
    <recommendedName>
        <fullName evidence="9">G-protein coupled receptors family 1 profile domain-containing protein</fullName>
    </recommendedName>
</protein>
<feature type="transmembrane region" description="Helical" evidence="6">
    <location>
        <begin position="54"/>
        <end position="73"/>
    </location>
</feature>
<comment type="subcellular location">
    <subcellularLocation>
        <location evidence="1">Membrane</location>
        <topology evidence="1">Multi-pass membrane protein</topology>
    </subcellularLocation>
</comment>
<keyword evidence="8" id="KW-1185">Reference proteome</keyword>
<evidence type="ECO:0000313" key="8">
    <source>
        <dbReference type="Proteomes" id="UP000298663"/>
    </source>
</evidence>
<evidence type="ECO:0000256" key="6">
    <source>
        <dbReference type="SAM" id="Phobius"/>
    </source>
</evidence>
<dbReference type="InterPro" id="IPR019408">
    <property type="entry name" value="7TM_GPCR_serpentine_rcpt_Srab"/>
</dbReference>
<dbReference type="Proteomes" id="UP000298663">
    <property type="component" value="Unassembled WGS sequence"/>
</dbReference>
<dbReference type="GO" id="GO:0016020">
    <property type="term" value="C:membrane"/>
    <property type="evidence" value="ECO:0007669"/>
    <property type="project" value="UniProtKB-SubCell"/>
</dbReference>
<evidence type="ECO:0008006" key="9">
    <source>
        <dbReference type="Google" id="ProtNLM"/>
    </source>
</evidence>
<evidence type="ECO:0000256" key="5">
    <source>
        <dbReference type="SAM" id="MobiDB-lite"/>
    </source>
</evidence>
<feature type="region of interest" description="Disordered" evidence="5">
    <location>
        <begin position="272"/>
        <end position="291"/>
    </location>
</feature>
<dbReference type="AlphaFoldDB" id="A0A4U5MG38"/>
<dbReference type="OrthoDB" id="5820030at2759"/>
<evidence type="ECO:0000256" key="3">
    <source>
        <dbReference type="ARBA" id="ARBA00022989"/>
    </source>
</evidence>
<accession>A0A4U5MG38</accession>
<dbReference type="Pfam" id="PF10292">
    <property type="entry name" value="7TM_GPCR_Srab"/>
    <property type="match status" value="1"/>
</dbReference>
<dbReference type="InterPro" id="IPR051080">
    <property type="entry name" value="Nematode_rcpt-like_serp_alpha"/>
</dbReference>
<comment type="caution">
    <text evidence="7">The sequence shown here is derived from an EMBL/GenBank/DDBJ whole genome shotgun (WGS) entry which is preliminary data.</text>
</comment>
<keyword evidence="2 6" id="KW-0812">Transmembrane</keyword>
<organism evidence="7 8">
    <name type="scientific">Steinernema carpocapsae</name>
    <name type="common">Entomopathogenic nematode</name>
    <dbReference type="NCBI Taxonomy" id="34508"/>
    <lineage>
        <taxon>Eukaryota</taxon>
        <taxon>Metazoa</taxon>
        <taxon>Ecdysozoa</taxon>
        <taxon>Nematoda</taxon>
        <taxon>Chromadorea</taxon>
        <taxon>Rhabditida</taxon>
        <taxon>Tylenchina</taxon>
        <taxon>Panagrolaimomorpha</taxon>
        <taxon>Strongyloidoidea</taxon>
        <taxon>Steinernematidae</taxon>
        <taxon>Steinernema</taxon>
    </lineage>
</organism>
<dbReference type="PANTHER" id="PTHR31357:SF16">
    <property type="entry name" value="G_PROTEIN_RECEP_F1_2 DOMAIN-CONTAINING PROTEIN-RELATED"/>
    <property type="match status" value="1"/>
</dbReference>
<gene>
    <name evidence="7" type="ORF">L596_024214</name>
</gene>
<reference evidence="7 8" key="2">
    <citation type="journal article" date="2019" name="G3 (Bethesda)">
        <title>Hybrid Assembly of the Genome of the Entomopathogenic Nematode Steinernema carpocapsae Identifies the X-Chromosome.</title>
        <authorList>
            <person name="Serra L."/>
            <person name="Macchietto M."/>
            <person name="Macias-Munoz A."/>
            <person name="McGill C.J."/>
            <person name="Rodriguez I.M."/>
            <person name="Rodriguez B."/>
            <person name="Murad R."/>
            <person name="Mortazavi A."/>
        </authorList>
    </citation>
    <scope>NUCLEOTIDE SEQUENCE [LARGE SCALE GENOMIC DNA]</scope>
    <source>
        <strain evidence="7 8">ALL</strain>
    </source>
</reference>
<feature type="transmembrane region" description="Helical" evidence="6">
    <location>
        <begin position="183"/>
        <end position="204"/>
    </location>
</feature>
<dbReference type="GO" id="GO:0004984">
    <property type="term" value="F:olfactory receptor activity"/>
    <property type="evidence" value="ECO:0007669"/>
    <property type="project" value="TreeGrafter"/>
</dbReference>
<dbReference type="PANTHER" id="PTHR31357">
    <property type="entry name" value="SERPENTINE RECEPTOR CLASS ALPHA-10"/>
    <property type="match status" value="1"/>
</dbReference>
<feature type="transmembrane region" description="Helical" evidence="6">
    <location>
        <begin position="93"/>
        <end position="118"/>
    </location>
</feature>
<name>A0A4U5MG38_STECR</name>
<sequence length="316" mass="36100">MTQCEIAEEFRSSTVFKTILLLQVSFAITSLVVIVCSIVWIAKRRQVGHPNLKILFANAYVFYAIFAISEFASKGSTLIRYAFTADSCGLTTLTSVCVALRVPSYACVTAFTVIHLTIAFERFWATYRREDYERQGKTLGVVLSVVTWLMAIGSQIILLRDLELSENRPFCNITTKSNYRQMFIYYAVLILIDVFATLTHVVLLNFNKIRLRQLEGFLDFRLCFVSRRYSWPQPQNDGALQPERVLPAKGEHHSDAHFDSSGHLPHADLRHISGTHRRRPPSPRPIGLRAPRHLHRDVQHRLHLHDAPPALHPVSH</sequence>
<dbReference type="Gene3D" id="1.20.1070.10">
    <property type="entry name" value="Rhodopsin 7-helix transmembrane proteins"/>
    <property type="match status" value="1"/>
</dbReference>
<evidence type="ECO:0000256" key="1">
    <source>
        <dbReference type="ARBA" id="ARBA00004141"/>
    </source>
</evidence>
<evidence type="ECO:0000313" key="7">
    <source>
        <dbReference type="EMBL" id="TKR68199.1"/>
    </source>
</evidence>
<feature type="transmembrane region" description="Helical" evidence="6">
    <location>
        <begin position="20"/>
        <end position="42"/>
    </location>
</feature>
<dbReference type="EMBL" id="AZBU02000008">
    <property type="protein sequence ID" value="TKR68199.1"/>
    <property type="molecule type" value="Genomic_DNA"/>
</dbReference>
<reference evidence="7 8" key="1">
    <citation type="journal article" date="2015" name="Genome Biol.">
        <title>Comparative genomics of Steinernema reveals deeply conserved gene regulatory networks.</title>
        <authorList>
            <person name="Dillman A.R."/>
            <person name="Macchietto M."/>
            <person name="Porter C.F."/>
            <person name="Rogers A."/>
            <person name="Williams B."/>
            <person name="Antoshechkin I."/>
            <person name="Lee M.M."/>
            <person name="Goodwin Z."/>
            <person name="Lu X."/>
            <person name="Lewis E.E."/>
            <person name="Goodrich-Blair H."/>
            <person name="Stock S.P."/>
            <person name="Adams B.J."/>
            <person name="Sternberg P.W."/>
            <person name="Mortazavi A."/>
        </authorList>
    </citation>
    <scope>NUCLEOTIDE SEQUENCE [LARGE SCALE GENOMIC DNA]</scope>
    <source>
        <strain evidence="7 8">ALL</strain>
    </source>
</reference>
<keyword evidence="3 6" id="KW-1133">Transmembrane helix</keyword>
<proteinExistence type="predicted"/>
<evidence type="ECO:0000256" key="4">
    <source>
        <dbReference type="ARBA" id="ARBA00023136"/>
    </source>
</evidence>
<keyword evidence="4 6" id="KW-0472">Membrane</keyword>
<feature type="transmembrane region" description="Helical" evidence="6">
    <location>
        <begin position="139"/>
        <end position="159"/>
    </location>
</feature>